<keyword evidence="1" id="KW-0812">Transmembrane</keyword>
<protein>
    <submittedName>
        <fullName evidence="2">Uncharacterized protein</fullName>
    </submittedName>
</protein>
<sequence length="368" mass="42373">MFFNMPQEISFKTINTLFESTFSPFLRKSHLHLISQKTNSCDASLYAIKNPSSQSFYTAHGLFKFKETFENFSKSSSHVTQQLTVLRILLWKAQVSAGNSSCLFRNNLLKDLNISHILSEVNTKNQNQNVFLDLPLSTPVLTKREVILNTIHPEDSTHSILGSVNNSNCHSLTEVPKESKKFKPALSLPEIRHELTPLENSFDPYSSYNNQHAIFIGEILPISFDEIPRNTKSASLIRQPHRVLNYEASVSKRIIEEKKISSTYLKKKNYAGFSSSFFPFSKNMHYINLLLTFLFYIQLVLYSLNSSVGLPFTNFFEKNSHSFYFLCEEYFSQMALYFQHCLHSFTLDSQLKDCSFLQISQLNLIKVS</sequence>
<organism evidence="2 3">
    <name type="scientific">Schizosaccharomyces octosporus (strain yFS286)</name>
    <name type="common">Fission yeast</name>
    <name type="synonym">Octosporomyces octosporus</name>
    <dbReference type="NCBI Taxonomy" id="483514"/>
    <lineage>
        <taxon>Eukaryota</taxon>
        <taxon>Fungi</taxon>
        <taxon>Dikarya</taxon>
        <taxon>Ascomycota</taxon>
        <taxon>Taphrinomycotina</taxon>
        <taxon>Schizosaccharomycetes</taxon>
        <taxon>Schizosaccharomycetales</taxon>
        <taxon>Schizosaccharomycetaceae</taxon>
        <taxon>Schizosaccharomyces</taxon>
    </lineage>
</organism>
<evidence type="ECO:0000313" key="3">
    <source>
        <dbReference type="Proteomes" id="UP000016088"/>
    </source>
</evidence>
<keyword evidence="3" id="KW-1185">Reference proteome</keyword>
<dbReference type="EMBL" id="KE503206">
    <property type="protein sequence ID" value="EPX74080.1"/>
    <property type="molecule type" value="Genomic_DNA"/>
</dbReference>
<dbReference type="HOGENOM" id="CLU_877602_0_0_1"/>
<gene>
    <name evidence="2" type="ORF">SOCG_03294</name>
</gene>
<dbReference type="Proteomes" id="UP000016088">
    <property type="component" value="Unassembled WGS sequence"/>
</dbReference>
<dbReference type="OrthoDB" id="5422875at2759"/>
<feature type="transmembrane region" description="Helical" evidence="1">
    <location>
        <begin position="286"/>
        <end position="304"/>
    </location>
</feature>
<accession>S9R778</accession>
<keyword evidence="1" id="KW-0472">Membrane</keyword>
<dbReference type="VEuPathDB" id="FungiDB:SOCG_03294"/>
<dbReference type="RefSeq" id="XP_013017236.1">
    <property type="nucleotide sequence ID" value="XM_013161782.1"/>
</dbReference>
<evidence type="ECO:0000313" key="2">
    <source>
        <dbReference type="EMBL" id="EPX74080.1"/>
    </source>
</evidence>
<dbReference type="AlphaFoldDB" id="S9R778"/>
<keyword evidence="1" id="KW-1133">Transmembrane helix</keyword>
<reference evidence="2 3" key="1">
    <citation type="journal article" date="2011" name="Science">
        <title>Comparative functional genomics of the fission yeasts.</title>
        <authorList>
            <person name="Rhind N."/>
            <person name="Chen Z."/>
            <person name="Yassour M."/>
            <person name="Thompson D.A."/>
            <person name="Haas B.J."/>
            <person name="Habib N."/>
            <person name="Wapinski I."/>
            <person name="Roy S."/>
            <person name="Lin M.F."/>
            <person name="Heiman D.I."/>
            <person name="Young S.K."/>
            <person name="Furuya K."/>
            <person name="Guo Y."/>
            <person name="Pidoux A."/>
            <person name="Chen H.M."/>
            <person name="Robbertse B."/>
            <person name="Goldberg J.M."/>
            <person name="Aoki K."/>
            <person name="Bayne E.H."/>
            <person name="Berlin A.M."/>
            <person name="Desjardins C.A."/>
            <person name="Dobbs E."/>
            <person name="Dukaj L."/>
            <person name="Fan L."/>
            <person name="FitzGerald M.G."/>
            <person name="French C."/>
            <person name="Gujja S."/>
            <person name="Hansen K."/>
            <person name="Keifenheim D."/>
            <person name="Levin J.Z."/>
            <person name="Mosher R.A."/>
            <person name="Mueller C.A."/>
            <person name="Pfiffner J."/>
            <person name="Priest M."/>
            <person name="Russ C."/>
            <person name="Smialowska A."/>
            <person name="Swoboda P."/>
            <person name="Sykes S.M."/>
            <person name="Vaughn M."/>
            <person name="Vengrova S."/>
            <person name="Yoder R."/>
            <person name="Zeng Q."/>
            <person name="Allshire R."/>
            <person name="Baulcombe D."/>
            <person name="Birren B.W."/>
            <person name="Brown W."/>
            <person name="Ekwall K."/>
            <person name="Kellis M."/>
            <person name="Leatherwood J."/>
            <person name="Levin H."/>
            <person name="Margalit H."/>
            <person name="Martienssen R."/>
            <person name="Nieduszynski C.A."/>
            <person name="Spatafora J.W."/>
            <person name="Friedman N."/>
            <person name="Dalgaard J.Z."/>
            <person name="Baumann P."/>
            <person name="Niki H."/>
            <person name="Regev A."/>
            <person name="Nusbaum C."/>
        </authorList>
    </citation>
    <scope>NUCLEOTIDE SEQUENCE [LARGE SCALE GENOMIC DNA]</scope>
    <source>
        <strain evidence="3">yFS286</strain>
    </source>
</reference>
<name>S9R778_SCHOY</name>
<dbReference type="OMA" id="QIPWIAD"/>
<dbReference type="GeneID" id="25032266"/>
<proteinExistence type="predicted"/>
<evidence type="ECO:0000256" key="1">
    <source>
        <dbReference type="SAM" id="Phobius"/>
    </source>
</evidence>